<dbReference type="Proteomes" id="UP000622604">
    <property type="component" value="Unassembled WGS sequence"/>
</dbReference>
<feature type="transmembrane region" description="Helical" evidence="5">
    <location>
        <begin position="333"/>
        <end position="354"/>
    </location>
</feature>
<feature type="transmembrane region" description="Helical" evidence="5">
    <location>
        <begin position="167"/>
        <end position="187"/>
    </location>
</feature>
<feature type="transmembrane region" description="Helical" evidence="5">
    <location>
        <begin position="81"/>
        <end position="100"/>
    </location>
</feature>
<dbReference type="InterPro" id="IPR051533">
    <property type="entry name" value="WaaL-like"/>
</dbReference>
<feature type="transmembrane region" description="Helical" evidence="5">
    <location>
        <begin position="194"/>
        <end position="213"/>
    </location>
</feature>
<comment type="subcellular location">
    <subcellularLocation>
        <location evidence="1">Membrane</location>
        <topology evidence="1">Multi-pass membrane protein</topology>
    </subcellularLocation>
</comment>
<dbReference type="Pfam" id="PF04932">
    <property type="entry name" value="Wzy_C"/>
    <property type="match status" value="1"/>
</dbReference>
<dbReference type="EMBL" id="BMZC01000006">
    <property type="protein sequence ID" value="GGZ66444.1"/>
    <property type="molecule type" value="Genomic_DNA"/>
</dbReference>
<feature type="transmembrane region" description="Helical" evidence="5">
    <location>
        <begin position="454"/>
        <end position="476"/>
    </location>
</feature>
<organism evidence="7 8">
    <name type="scientific">Paraglaciecola chathamensis</name>
    <dbReference type="NCBI Taxonomy" id="368405"/>
    <lineage>
        <taxon>Bacteria</taxon>
        <taxon>Pseudomonadati</taxon>
        <taxon>Pseudomonadota</taxon>
        <taxon>Gammaproteobacteria</taxon>
        <taxon>Alteromonadales</taxon>
        <taxon>Alteromonadaceae</taxon>
        <taxon>Paraglaciecola</taxon>
    </lineage>
</organism>
<evidence type="ECO:0000256" key="5">
    <source>
        <dbReference type="SAM" id="Phobius"/>
    </source>
</evidence>
<keyword evidence="4 5" id="KW-0472">Membrane</keyword>
<feature type="transmembrane region" description="Helical" evidence="5">
    <location>
        <begin position="307"/>
        <end position="326"/>
    </location>
</feature>
<keyword evidence="3 5" id="KW-1133">Transmembrane helix</keyword>
<dbReference type="GO" id="GO:0016020">
    <property type="term" value="C:membrane"/>
    <property type="evidence" value="ECO:0007669"/>
    <property type="project" value="UniProtKB-SubCell"/>
</dbReference>
<feature type="transmembrane region" description="Helical" evidence="5">
    <location>
        <begin position="425"/>
        <end position="442"/>
    </location>
</feature>
<accession>A0A8H9IBB0</accession>
<evidence type="ECO:0000259" key="6">
    <source>
        <dbReference type="Pfam" id="PF04932"/>
    </source>
</evidence>
<comment type="caution">
    <text evidence="7">The sequence shown here is derived from an EMBL/GenBank/DDBJ whole genome shotgun (WGS) entry which is preliminary data.</text>
</comment>
<evidence type="ECO:0000256" key="3">
    <source>
        <dbReference type="ARBA" id="ARBA00022989"/>
    </source>
</evidence>
<feature type="transmembrane region" description="Helical" evidence="5">
    <location>
        <begin position="482"/>
        <end position="502"/>
    </location>
</feature>
<evidence type="ECO:0000313" key="8">
    <source>
        <dbReference type="Proteomes" id="UP000622604"/>
    </source>
</evidence>
<reference evidence="7" key="1">
    <citation type="journal article" date="2014" name="Int. J. Syst. Evol. Microbiol.">
        <title>Complete genome sequence of Corynebacterium casei LMG S-19264T (=DSM 44701T), isolated from a smear-ripened cheese.</title>
        <authorList>
            <consortium name="US DOE Joint Genome Institute (JGI-PGF)"/>
            <person name="Walter F."/>
            <person name="Albersmeier A."/>
            <person name="Kalinowski J."/>
            <person name="Ruckert C."/>
        </authorList>
    </citation>
    <scope>NUCLEOTIDE SEQUENCE</scope>
    <source>
        <strain evidence="7">KCTC 32337</strain>
    </source>
</reference>
<evidence type="ECO:0000256" key="2">
    <source>
        <dbReference type="ARBA" id="ARBA00022692"/>
    </source>
</evidence>
<evidence type="ECO:0000256" key="1">
    <source>
        <dbReference type="ARBA" id="ARBA00004141"/>
    </source>
</evidence>
<proteinExistence type="predicted"/>
<feature type="domain" description="O-antigen ligase-related" evidence="6">
    <location>
        <begin position="291"/>
        <end position="433"/>
    </location>
</feature>
<protein>
    <submittedName>
        <fullName evidence="7">Polymerase</fullName>
    </submittedName>
</protein>
<name>A0A8H9IBB0_9ALTE</name>
<feature type="transmembrane region" description="Helical" evidence="5">
    <location>
        <begin position="243"/>
        <end position="262"/>
    </location>
</feature>
<evidence type="ECO:0000313" key="7">
    <source>
        <dbReference type="EMBL" id="GGZ66444.1"/>
    </source>
</evidence>
<dbReference type="InterPro" id="IPR007016">
    <property type="entry name" value="O-antigen_ligase-rel_domated"/>
</dbReference>
<keyword evidence="2 5" id="KW-0812">Transmembrane</keyword>
<dbReference type="PANTHER" id="PTHR37422:SF13">
    <property type="entry name" value="LIPOPOLYSACCHARIDE BIOSYNTHESIS PROTEIN PA4999-RELATED"/>
    <property type="match status" value="1"/>
</dbReference>
<dbReference type="PANTHER" id="PTHR37422">
    <property type="entry name" value="TEICHURONIC ACID BIOSYNTHESIS PROTEIN TUAE"/>
    <property type="match status" value="1"/>
</dbReference>
<reference evidence="7" key="2">
    <citation type="submission" date="2020-09" db="EMBL/GenBank/DDBJ databases">
        <authorList>
            <person name="Sun Q."/>
            <person name="Kim S."/>
        </authorList>
    </citation>
    <scope>NUCLEOTIDE SEQUENCE</scope>
    <source>
        <strain evidence="7">KCTC 32337</strain>
    </source>
</reference>
<feature type="transmembrane region" description="Helical" evidence="5">
    <location>
        <begin position="112"/>
        <end position="131"/>
    </location>
</feature>
<feature type="transmembrane region" description="Helical" evidence="5">
    <location>
        <begin position="282"/>
        <end position="301"/>
    </location>
</feature>
<feature type="transmembrane region" description="Helical" evidence="5">
    <location>
        <begin position="56"/>
        <end position="75"/>
    </location>
</feature>
<dbReference type="AlphaFoldDB" id="A0A8H9IBB0"/>
<sequence>MLVALVVAILQHRQTNQFQNLLKPGLIPGFFVYNHLVIPISQAPKNGERDPLNTKLHSYAFYVLLGLLVWLPIPLGSNRPWAWGLMEIVIFSLSLCCAYLRKDKAWMGLRAYRLPIGLWLAFLFFAVIQVLPLPASIVSVLSPVSYATQLAHGVEQFHLSLDIGQSYVNLLKGLSYFCLLIVVIVLVDTEKRLRLILLTILASGAIQALYGTLEVLSGSKFSMVFALPVTDIATGSFVYKNHFANFLILCLSAGIGLMVATLQSNQGGSPRDIMRSILSTLLGSKALIRISLAIMVIALVMSRSRMGNTAFFAAMTLIGILALVIIKNRSRGLSILIISMFVIDVFIVSAWFGLDKVQERLESTNLSSEGRGDVVIDALPMLKDFPVFGSGGGSFYSSFPSYKESNIHAFYDHAHNDYLQMAVEYGVPATLFLGLLVFWCFAKSVRAMRKRRPSIFKGTAFACCMAMLGMAIHMTVDFPLQAPANACYFVVYLALSLVINQLKITTGKKRRSNKVAT</sequence>
<gene>
    <name evidence="7" type="ORF">GCM10011274_26200</name>
</gene>
<evidence type="ECO:0000256" key="4">
    <source>
        <dbReference type="ARBA" id="ARBA00023136"/>
    </source>
</evidence>